<evidence type="ECO:0008006" key="12">
    <source>
        <dbReference type="Google" id="ProtNLM"/>
    </source>
</evidence>
<dbReference type="InterPro" id="IPR009078">
    <property type="entry name" value="Ferritin-like_SF"/>
</dbReference>
<evidence type="ECO:0000256" key="3">
    <source>
        <dbReference type="ARBA" id="ARBA00022516"/>
    </source>
</evidence>
<proteinExistence type="inferred from homology"/>
<dbReference type="SUPFAM" id="SSF47240">
    <property type="entry name" value="Ferritin-like"/>
    <property type="match status" value="1"/>
</dbReference>
<dbReference type="Pfam" id="PF03405">
    <property type="entry name" value="FA_desaturase_2"/>
    <property type="match status" value="1"/>
</dbReference>
<dbReference type="EMBL" id="LR593887">
    <property type="protein sequence ID" value="VTS06447.1"/>
    <property type="molecule type" value="Genomic_DNA"/>
</dbReference>
<keyword evidence="9" id="KW-0275">Fatty acid biosynthesis</keyword>
<comment type="cofactor">
    <cofactor evidence="1">
        <name>Fe(2+)</name>
        <dbReference type="ChEBI" id="CHEBI:29033"/>
    </cofactor>
</comment>
<dbReference type="GO" id="GO:0045300">
    <property type="term" value="F:stearoyl-[ACP] desaturase activity"/>
    <property type="evidence" value="ECO:0007669"/>
    <property type="project" value="InterPro"/>
</dbReference>
<evidence type="ECO:0000256" key="8">
    <source>
        <dbReference type="ARBA" id="ARBA00023098"/>
    </source>
</evidence>
<keyword evidence="6" id="KW-0560">Oxidoreductase</keyword>
<dbReference type="GO" id="GO:0046872">
    <property type="term" value="F:metal ion binding"/>
    <property type="evidence" value="ECO:0007669"/>
    <property type="project" value="UniProtKB-KW"/>
</dbReference>
<keyword evidence="8" id="KW-0443">Lipid metabolism</keyword>
<sequence>MADLPILSCPELERDIWRMYRDFFDKAERRRRWRIADDIPWNECNRNLDPAVADVIETFCAVELYLPDYTGKILPVVRPSKGRTWFYANWGYEESKHSLALNDWLVKSGHRSDEYMTDMESKVFEREWNLPTESHVGMLCYAMSQELATFINYRNLKNRIAALGGDPALEKLLGFISIDERAHYSFFRDATKIFLTHDREGTIAQLRPILNQFQMPAVHDLLDESTKRIERIRNLEVFNEEIFYREVYFPIITDLGITKAEMRGKPIKKSYKTDPNPSTSA</sequence>
<name>A0A6C2YTT8_9BACT</name>
<dbReference type="AlphaFoldDB" id="A0A6C2YTT8"/>
<dbReference type="RefSeq" id="WP_232056290.1">
    <property type="nucleotide sequence ID" value="NZ_LR593887.1"/>
</dbReference>
<evidence type="ECO:0000313" key="10">
    <source>
        <dbReference type="EMBL" id="VIP04543.1"/>
    </source>
</evidence>
<comment type="similarity">
    <text evidence="2">Belongs to the fatty acid desaturase type 2 family.</text>
</comment>
<dbReference type="InterPro" id="IPR005067">
    <property type="entry name" value="Fatty_acid_desaturase-2"/>
</dbReference>
<evidence type="ECO:0000256" key="1">
    <source>
        <dbReference type="ARBA" id="ARBA00001954"/>
    </source>
</evidence>
<keyword evidence="4" id="KW-0479">Metal-binding</keyword>
<keyword evidence="5" id="KW-0276">Fatty acid metabolism</keyword>
<dbReference type="KEGG" id="tim:GMBLW1_46500"/>
<accession>A0A6C2YTT8</accession>
<keyword evidence="3" id="KW-0444">Lipid biosynthesis</keyword>
<protein>
    <recommendedName>
        <fullName evidence="12">Acyl-ACP desaturase</fullName>
    </recommendedName>
</protein>
<evidence type="ECO:0000256" key="9">
    <source>
        <dbReference type="ARBA" id="ARBA00023160"/>
    </source>
</evidence>
<evidence type="ECO:0000256" key="6">
    <source>
        <dbReference type="ARBA" id="ARBA00023002"/>
    </source>
</evidence>
<evidence type="ECO:0000256" key="5">
    <source>
        <dbReference type="ARBA" id="ARBA00022832"/>
    </source>
</evidence>
<reference evidence="10" key="1">
    <citation type="submission" date="2019-04" db="EMBL/GenBank/DDBJ databases">
        <authorList>
            <consortium name="Science for Life Laboratories"/>
        </authorList>
    </citation>
    <scope>NUCLEOTIDE SEQUENCE</scope>
    <source>
        <strain evidence="10">MBLW1</strain>
    </source>
</reference>
<evidence type="ECO:0000256" key="4">
    <source>
        <dbReference type="ARBA" id="ARBA00022723"/>
    </source>
</evidence>
<organism evidence="10">
    <name type="scientific">Tuwongella immobilis</name>
    <dbReference type="NCBI Taxonomy" id="692036"/>
    <lineage>
        <taxon>Bacteria</taxon>
        <taxon>Pseudomonadati</taxon>
        <taxon>Planctomycetota</taxon>
        <taxon>Planctomycetia</taxon>
        <taxon>Gemmatales</taxon>
        <taxon>Gemmataceae</taxon>
        <taxon>Tuwongella</taxon>
    </lineage>
</organism>
<dbReference type="EMBL" id="LR586016">
    <property type="protein sequence ID" value="VIP04543.1"/>
    <property type="molecule type" value="Genomic_DNA"/>
</dbReference>
<evidence type="ECO:0000256" key="7">
    <source>
        <dbReference type="ARBA" id="ARBA00023004"/>
    </source>
</evidence>
<keyword evidence="7" id="KW-0408">Iron</keyword>
<evidence type="ECO:0000256" key="2">
    <source>
        <dbReference type="ARBA" id="ARBA00008749"/>
    </source>
</evidence>
<dbReference type="Proteomes" id="UP000464378">
    <property type="component" value="Chromosome"/>
</dbReference>
<gene>
    <name evidence="10" type="ORF">GMBLW1_46500</name>
</gene>
<dbReference type="GO" id="GO:0006633">
    <property type="term" value="P:fatty acid biosynthetic process"/>
    <property type="evidence" value="ECO:0007669"/>
    <property type="project" value="UniProtKB-KW"/>
</dbReference>
<keyword evidence="11" id="KW-1185">Reference proteome</keyword>
<evidence type="ECO:0000313" key="11">
    <source>
        <dbReference type="Proteomes" id="UP000464378"/>
    </source>
</evidence>
<dbReference type="Gene3D" id="1.10.620.20">
    <property type="entry name" value="Ribonucleotide Reductase, subunit A"/>
    <property type="match status" value="1"/>
</dbReference>
<dbReference type="InParanoid" id="A0A6C2YTT8"/>
<dbReference type="InterPro" id="IPR012348">
    <property type="entry name" value="RNR-like"/>
</dbReference>